<dbReference type="Gene3D" id="1.20.200.10">
    <property type="entry name" value="Fumarase/aspartase (Central domain)"/>
    <property type="match status" value="1"/>
</dbReference>
<dbReference type="UniPathway" id="UPA00075">
    <property type="reaction ID" value="UER00336"/>
</dbReference>
<keyword evidence="7 12" id="KW-0456">Lyase</keyword>
<accession>A0A0S7XN71</accession>
<dbReference type="GO" id="GO:0044208">
    <property type="term" value="P:'de novo' AMP biosynthetic process"/>
    <property type="evidence" value="ECO:0007669"/>
    <property type="project" value="UniProtKB-UniPathway"/>
</dbReference>
<dbReference type="InterPro" id="IPR022761">
    <property type="entry name" value="Fumarate_lyase_N"/>
</dbReference>
<dbReference type="GO" id="GO:0004018">
    <property type="term" value="F:N6-(1,2-dicarboxyethyl)AMP AMP-lyase (fumarate-forming) activity"/>
    <property type="evidence" value="ECO:0007669"/>
    <property type="project" value="UniProtKB-UniRule"/>
</dbReference>
<dbReference type="Gene3D" id="1.10.40.30">
    <property type="entry name" value="Fumarase/aspartase (C-terminal domain)"/>
    <property type="match status" value="1"/>
</dbReference>
<evidence type="ECO:0000256" key="10">
    <source>
        <dbReference type="ARBA" id="ARBA00049115"/>
    </source>
</evidence>
<dbReference type="PROSITE" id="PS00163">
    <property type="entry name" value="FUMARATE_LYASES"/>
    <property type="match status" value="1"/>
</dbReference>
<gene>
    <name evidence="14" type="ORF">AMK68_02700</name>
</gene>
<dbReference type="PANTHER" id="PTHR43172:SF1">
    <property type="entry name" value="ADENYLOSUCCINATE LYASE"/>
    <property type="match status" value="1"/>
</dbReference>
<evidence type="ECO:0000256" key="1">
    <source>
        <dbReference type="ARBA" id="ARBA00004706"/>
    </source>
</evidence>
<dbReference type="InterPro" id="IPR020557">
    <property type="entry name" value="Fumarate_lyase_CS"/>
</dbReference>
<dbReference type="PATRIC" id="fig|1704032.3.peg.334"/>
<evidence type="ECO:0000256" key="11">
    <source>
        <dbReference type="NCBIfam" id="TIGR00928"/>
    </source>
</evidence>
<dbReference type="Gene3D" id="1.10.275.10">
    <property type="entry name" value="Fumarase/aspartase (N-terminal domain)"/>
    <property type="match status" value="1"/>
</dbReference>
<evidence type="ECO:0000256" key="7">
    <source>
        <dbReference type="ARBA" id="ARBA00023239"/>
    </source>
</evidence>
<feature type="domain" description="Adenylosuccinate lyase C-terminal" evidence="13">
    <location>
        <begin position="360"/>
        <end position="440"/>
    </location>
</feature>
<dbReference type="AlphaFoldDB" id="A0A0S7XN71"/>
<dbReference type="NCBIfam" id="TIGR00928">
    <property type="entry name" value="purB"/>
    <property type="match status" value="1"/>
</dbReference>
<dbReference type="EMBL" id="LIZY01000052">
    <property type="protein sequence ID" value="KPJ63954.1"/>
    <property type="molecule type" value="Genomic_DNA"/>
</dbReference>
<proteinExistence type="inferred from homology"/>
<keyword evidence="6 12" id="KW-0658">Purine biosynthesis</keyword>
<name>A0A0S7XN71_9BACT</name>
<comment type="pathway">
    <text evidence="2 12">Purine metabolism; AMP biosynthesis via de novo pathway; AMP from IMP: step 2/2.</text>
</comment>
<comment type="similarity">
    <text evidence="3 12">Belongs to the lyase 1 family. Adenylosuccinate lyase subfamily.</text>
</comment>
<evidence type="ECO:0000256" key="3">
    <source>
        <dbReference type="ARBA" id="ARBA00008273"/>
    </source>
</evidence>
<evidence type="ECO:0000256" key="5">
    <source>
        <dbReference type="ARBA" id="ARBA00017058"/>
    </source>
</evidence>
<dbReference type="Pfam" id="PF00206">
    <property type="entry name" value="Lyase_1"/>
    <property type="match status" value="1"/>
</dbReference>
<evidence type="ECO:0000256" key="6">
    <source>
        <dbReference type="ARBA" id="ARBA00022755"/>
    </source>
</evidence>
<dbReference type="InterPro" id="IPR019468">
    <property type="entry name" value="AdenyloSucc_lyase_C"/>
</dbReference>
<dbReference type="FunFam" id="1.10.40.30:FF:000007">
    <property type="entry name" value="Adenylosuccinate lyase"/>
    <property type="match status" value="1"/>
</dbReference>
<dbReference type="InterPro" id="IPR000362">
    <property type="entry name" value="Fumarate_lyase_fam"/>
</dbReference>
<dbReference type="EC" id="4.3.2.2" evidence="4 11"/>
<dbReference type="GO" id="GO:0006189">
    <property type="term" value="P:'de novo' IMP biosynthetic process"/>
    <property type="evidence" value="ECO:0007669"/>
    <property type="project" value="UniProtKB-UniPathway"/>
</dbReference>
<protein>
    <recommendedName>
        <fullName evidence="5 11">Adenylosuccinate lyase</fullName>
        <shortName evidence="12">ASL</shortName>
        <ecNumber evidence="4 11">4.3.2.2</ecNumber>
    </recommendedName>
    <alternativeName>
        <fullName evidence="9 12">Adenylosuccinase</fullName>
    </alternativeName>
</protein>
<evidence type="ECO:0000256" key="4">
    <source>
        <dbReference type="ARBA" id="ARBA00012339"/>
    </source>
</evidence>
<dbReference type="InterPro" id="IPR008948">
    <property type="entry name" value="L-Aspartase-like"/>
</dbReference>
<dbReference type="PRINTS" id="PR00145">
    <property type="entry name" value="ARGSUCLYASE"/>
</dbReference>
<evidence type="ECO:0000313" key="14">
    <source>
        <dbReference type="EMBL" id="KPJ63954.1"/>
    </source>
</evidence>
<comment type="catalytic activity">
    <reaction evidence="8">
        <text>(2S)-2-[5-amino-1-(5-phospho-beta-D-ribosyl)imidazole-4-carboxamido]succinate = 5-amino-1-(5-phospho-beta-D-ribosyl)imidazole-4-carboxamide + fumarate</text>
        <dbReference type="Rhea" id="RHEA:23920"/>
        <dbReference type="ChEBI" id="CHEBI:29806"/>
        <dbReference type="ChEBI" id="CHEBI:58443"/>
        <dbReference type="ChEBI" id="CHEBI:58475"/>
        <dbReference type="EC" id="4.3.2.2"/>
    </reaction>
    <physiologicalReaction direction="left-to-right" evidence="8">
        <dbReference type="Rhea" id="RHEA:23921"/>
    </physiologicalReaction>
</comment>
<evidence type="ECO:0000256" key="12">
    <source>
        <dbReference type="RuleBase" id="RU361172"/>
    </source>
</evidence>
<evidence type="ECO:0000259" key="13">
    <source>
        <dbReference type="SMART" id="SM00998"/>
    </source>
</evidence>
<dbReference type="InterPro" id="IPR004769">
    <property type="entry name" value="Pur_lyase"/>
</dbReference>
<dbReference type="Proteomes" id="UP000052020">
    <property type="component" value="Unassembled WGS sequence"/>
</dbReference>
<dbReference type="SMART" id="SM00998">
    <property type="entry name" value="ADSL_C"/>
    <property type="match status" value="1"/>
</dbReference>
<comment type="catalytic activity">
    <reaction evidence="10">
        <text>N(6)-(1,2-dicarboxyethyl)-AMP = fumarate + AMP</text>
        <dbReference type="Rhea" id="RHEA:16853"/>
        <dbReference type="ChEBI" id="CHEBI:29806"/>
        <dbReference type="ChEBI" id="CHEBI:57567"/>
        <dbReference type="ChEBI" id="CHEBI:456215"/>
        <dbReference type="EC" id="4.3.2.2"/>
    </reaction>
    <physiologicalReaction direction="left-to-right" evidence="10">
        <dbReference type="Rhea" id="RHEA:16854"/>
    </physiologicalReaction>
</comment>
<dbReference type="InterPro" id="IPR024083">
    <property type="entry name" value="Fumarase/histidase_N"/>
</dbReference>
<evidence type="ECO:0000256" key="2">
    <source>
        <dbReference type="ARBA" id="ARBA00004734"/>
    </source>
</evidence>
<dbReference type="FunFam" id="1.20.200.10:FF:000008">
    <property type="entry name" value="Adenylosuccinate lyase"/>
    <property type="match status" value="1"/>
</dbReference>
<comment type="caution">
    <text evidence="14">The sequence shown here is derived from an EMBL/GenBank/DDBJ whole genome shotgun (WGS) entry which is preliminary data.</text>
</comment>
<dbReference type="PRINTS" id="PR00149">
    <property type="entry name" value="FUMRATELYASE"/>
</dbReference>
<sequence length="441" mass="49722">MIERYSYPEMRAIWEPANKYAKWLQVEIEVASALADIGEVPREAADAIRANARFDPAKIAEYEGDVPGADDTTGKTVRHDLIAFLKSVMDHLGPERRYLHLGVTSYDIEDTALAMLLRESADLILEDIDRLMAAIRDRAREHKYTIMVGRSHGVHAEPITLGLKFAVWLAELQRDRERLTQARESIACGKVSGAVGAYGNIDPRAEEIVCRKLGLAASPASTQVLQRDRIAHYLCTLAILAGSIEQFATEVRNLQRTDILEVEEQFTRGQRGSSAMPHKRNPIISERMTGLARLIRSYVTPALENMALWHERDLCHSSVERVILPDANILIDYILRKFTDVVANLTVYPERMLENLERTGGLVASETVMLALVRAGMDKDDAYQLVQRHALEAWEQGKDFRSLLGEDSRVGELLTPQALEACFDHRRRVRNVDVVFQRLGI</sequence>
<evidence type="ECO:0000256" key="8">
    <source>
        <dbReference type="ARBA" id="ARBA00024477"/>
    </source>
</evidence>
<organism evidence="14 15">
    <name type="scientific">candidate division KD3-62 bacterium DG_56</name>
    <dbReference type="NCBI Taxonomy" id="1704032"/>
    <lineage>
        <taxon>Bacteria</taxon>
        <taxon>candidate division KD3-62</taxon>
    </lineage>
</organism>
<dbReference type="Pfam" id="PF10397">
    <property type="entry name" value="ADSL_C"/>
    <property type="match status" value="1"/>
</dbReference>
<dbReference type="CDD" id="cd01360">
    <property type="entry name" value="Adenylsuccinate_lyase_1"/>
    <property type="match status" value="1"/>
</dbReference>
<dbReference type="PANTHER" id="PTHR43172">
    <property type="entry name" value="ADENYLOSUCCINATE LYASE"/>
    <property type="match status" value="1"/>
</dbReference>
<dbReference type="GO" id="GO:0070626">
    <property type="term" value="F:(S)-2-(5-amino-1-(5-phospho-D-ribosyl)imidazole-4-carboxamido) succinate lyase (fumarate-forming) activity"/>
    <property type="evidence" value="ECO:0007669"/>
    <property type="project" value="TreeGrafter"/>
</dbReference>
<dbReference type="SUPFAM" id="SSF48557">
    <property type="entry name" value="L-aspartase-like"/>
    <property type="match status" value="1"/>
</dbReference>
<comment type="pathway">
    <text evidence="1 12">Purine metabolism; IMP biosynthesis via de novo pathway; 5-amino-1-(5-phospho-D-ribosyl)imidazole-4-carboxamide from 5-amino-1-(5-phospho-D-ribosyl)imidazole-4-carboxylate: step 2/2.</text>
</comment>
<dbReference type="UniPathway" id="UPA00074">
    <property type="reaction ID" value="UER00132"/>
</dbReference>
<reference evidence="14 15" key="1">
    <citation type="journal article" date="2015" name="Microbiome">
        <title>Genomic resolution of linkages in carbon, nitrogen, and sulfur cycling among widespread estuary sediment bacteria.</title>
        <authorList>
            <person name="Baker B.J."/>
            <person name="Lazar C.S."/>
            <person name="Teske A.P."/>
            <person name="Dick G.J."/>
        </authorList>
    </citation>
    <scope>NUCLEOTIDE SEQUENCE [LARGE SCALE GENOMIC DNA]</scope>
    <source>
        <strain evidence="14">DG_56</strain>
    </source>
</reference>
<dbReference type="GO" id="GO:0005829">
    <property type="term" value="C:cytosol"/>
    <property type="evidence" value="ECO:0007669"/>
    <property type="project" value="TreeGrafter"/>
</dbReference>
<evidence type="ECO:0000256" key="9">
    <source>
        <dbReference type="ARBA" id="ARBA00030717"/>
    </source>
</evidence>
<evidence type="ECO:0000313" key="15">
    <source>
        <dbReference type="Proteomes" id="UP000052020"/>
    </source>
</evidence>